<dbReference type="InParanoid" id="A0A7R8V1I6"/>
<protein>
    <submittedName>
        <fullName evidence="1">Uncharacterized protein</fullName>
    </submittedName>
</protein>
<keyword evidence="2" id="KW-1185">Reference proteome</keyword>
<gene>
    <name evidence="1" type="ORF">HERILL_LOCUS13589</name>
</gene>
<dbReference type="EMBL" id="LR899013">
    <property type="protein sequence ID" value="CAD7091156.1"/>
    <property type="molecule type" value="Genomic_DNA"/>
</dbReference>
<reference evidence="1 2" key="1">
    <citation type="submission" date="2020-11" db="EMBL/GenBank/DDBJ databases">
        <authorList>
            <person name="Wallbank WR R."/>
            <person name="Pardo Diaz C."/>
            <person name="Kozak K."/>
            <person name="Martin S."/>
            <person name="Jiggins C."/>
            <person name="Moest M."/>
            <person name="Warren A I."/>
            <person name="Generalovic N T."/>
            <person name="Byers J.R.P. K."/>
            <person name="Montejo-Kovacevich G."/>
            <person name="Yen C E."/>
        </authorList>
    </citation>
    <scope>NUCLEOTIDE SEQUENCE [LARGE SCALE GENOMIC DNA]</scope>
</reference>
<sequence>MQFCICEKRFLAFLVTVCAEKVRKPIAVDGKIDESNWYVASWEFVDKQKDTSRHSEKRFFLVWFSRKVSKFHNFFTIENL</sequence>
<name>A0A7R8V1I6_HERIL</name>
<evidence type="ECO:0000313" key="2">
    <source>
        <dbReference type="Proteomes" id="UP000594454"/>
    </source>
</evidence>
<evidence type="ECO:0000313" key="1">
    <source>
        <dbReference type="EMBL" id="CAD7091156.1"/>
    </source>
</evidence>
<dbReference type="AlphaFoldDB" id="A0A7R8V1I6"/>
<organism evidence="1 2">
    <name type="scientific">Hermetia illucens</name>
    <name type="common">Black soldier fly</name>
    <dbReference type="NCBI Taxonomy" id="343691"/>
    <lineage>
        <taxon>Eukaryota</taxon>
        <taxon>Metazoa</taxon>
        <taxon>Ecdysozoa</taxon>
        <taxon>Arthropoda</taxon>
        <taxon>Hexapoda</taxon>
        <taxon>Insecta</taxon>
        <taxon>Pterygota</taxon>
        <taxon>Neoptera</taxon>
        <taxon>Endopterygota</taxon>
        <taxon>Diptera</taxon>
        <taxon>Brachycera</taxon>
        <taxon>Stratiomyomorpha</taxon>
        <taxon>Stratiomyidae</taxon>
        <taxon>Hermetiinae</taxon>
        <taxon>Hermetia</taxon>
    </lineage>
</organism>
<dbReference type="Proteomes" id="UP000594454">
    <property type="component" value="Chromosome 5"/>
</dbReference>
<proteinExistence type="predicted"/>
<accession>A0A7R8V1I6</accession>